<dbReference type="GO" id="GO:0050797">
    <property type="term" value="F:thymidylate synthase (FAD) activity"/>
    <property type="evidence" value="ECO:0007669"/>
    <property type="project" value="InterPro"/>
</dbReference>
<gene>
    <name evidence="1" type="ORF">IC621_02345</name>
</gene>
<evidence type="ECO:0000313" key="1">
    <source>
        <dbReference type="EMBL" id="MBD1379059.1"/>
    </source>
</evidence>
<dbReference type="RefSeq" id="WP_191155344.1">
    <property type="nucleotide sequence ID" value="NZ_JACXAI010000002.1"/>
</dbReference>
<protein>
    <submittedName>
        <fullName evidence="1">FAD-dependent thymidylate synthase</fullName>
    </submittedName>
</protein>
<evidence type="ECO:0000313" key="2">
    <source>
        <dbReference type="Proteomes" id="UP000626844"/>
    </source>
</evidence>
<proteinExistence type="predicted"/>
<dbReference type="EMBL" id="JACXAI010000002">
    <property type="protein sequence ID" value="MBD1379059.1"/>
    <property type="molecule type" value="Genomic_DNA"/>
</dbReference>
<dbReference type="SUPFAM" id="SSF69796">
    <property type="entry name" value="Thymidylate synthase-complementing protein Thy1"/>
    <property type="match status" value="1"/>
</dbReference>
<dbReference type="InterPro" id="IPR003669">
    <property type="entry name" value="Thymidylate_synthase_ThyX"/>
</dbReference>
<dbReference type="GO" id="GO:0006231">
    <property type="term" value="P:dTMP biosynthetic process"/>
    <property type="evidence" value="ECO:0007669"/>
    <property type="project" value="InterPro"/>
</dbReference>
<keyword evidence="2" id="KW-1185">Reference proteome</keyword>
<reference evidence="1" key="1">
    <citation type="submission" date="2020-09" db="EMBL/GenBank/DDBJ databases">
        <title>A novel bacterium of genus Bacillus, isolated from South China Sea.</title>
        <authorList>
            <person name="Huang H."/>
            <person name="Mo K."/>
            <person name="Hu Y."/>
        </authorList>
    </citation>
    <scope>NUCLEOTIDE SEQUENCE</scope>
    <source>
        <strain evidence="1">IB182487</strain>
    </source>
</reference>
<sequence>MITMNEQGNLVYHGDTFQIVLQRYSDPERLNAARNAAIYLGKKDRGNVRRPLSIIRQGHVPEVFRGEFAEFEFVDVSKEVYDHIITYTTRNMRVAGGNRALTSDDFAMPDDKMKNPDLVHEMIQQSLDNYQKLLEIGETPQVSRSAMPVNAKINPFVYQFNFVTLMQSLFKQRIWEKGAQGNTVKVVQGMWELVNQVDPDLWQTAYEWFGQPATDWTEVRRKIKKKCVDVTTILEMLEEDLMSVGENIDSGTPFEDWLVSKFGEQKSMW</sequence>
<organism evidence="1 2">
    <name type="scientific">Metabacillus arenae</name>
    <dbReference type="NCBI Taxonomy" id="2771434"/>
    <lineage>
        <taxon>Bacteria</taxon>
        <taxon>Bacillati</taxon>
        <taxon>Bacillota</taxon>
        <taxon>Bacilli</taxon>
        <taxon>Bacillales</taxon>
        <taxon>Bacillaceae</taxon>
        <taxon>Metabacillus</taxon>
    </lineage>
</organism>
<comment type="caution">
    <text evidence="1">The sequence shown here is derived from an EMBL/GenBank/DDBJ whole genome shotgun (WGS) entry which is preliminary data.</text>
</comment>
<dbReference type="Pfam" id="PF02511">
    <property type="entry name" value="Thy1"/>
    <property type="match status" value="1"/>
</dbReference>
<accession>A0A926NCK4</accession>
<dbReference type="Gene3D" id="3.30.1360.170">
    <property type="match status" value="1"/>
</dbReference>
<dbReference type="Proteomes" id="UP000626844">
    <property type="component" value="Unassembled WGS sequence"/>
</dbReference>
<dbReference type="AlphaFoldDB" id="A0A926NCK4"/>
<dbReference type="GO" id="GO:0050660">
    <property type="term" value="F:flavin adenine dinucleotide binding"/>
    <property type="evidence" value="ECO:0007669"/>
    <property type="project" value="InterPro"/>
</dbReference>
<dbReference type="InterPro" id="IPR036098">
    <property type="entry name" value="Thymidylate_synthase_ThyX_sf"/>
</dbReference>
<name>A0A926NCK4_9BACI</name>